<organism evidence="3 4">
    <name type="scientific">Fusarium oxysporum</name>
    <name type="common">Fusarium vascular wilt</name>
    <dbReference type="NCBI Taxonomy" id="5507"/>
    <lineage>
        <taxon>Eukaryota</taxon>
        <taxon>Fungi</taxon>
        <taxon>Dikarya</taxon>
        <taxon>Ascomycota</taxon>
        <taxon>Pezizomycotina</taxon>
        <taxon>Sordariomycetes</taxon>
        <taxon>Hypocreomycetidae</taxon>
        <taxon>Hypocreales</taxon>
        <taxon>Nectriaceae</taxon>
        <taxon>Fusarium</taxon>
        <taxon>Fusarium oxysporum species complex</taxon>
    </lineage>
</organism>
<dbReference type="VEuPathDB" id="FungiDB:HZS61_008428"/>
<dbReference type="OrthoDB" id="5100597at2759"/>
<name>A0A2H3TGF3_FUSOX</name>
<feature type="domain" description="DUF4939" evidence="2">
    <location>
        <begin position="80"/>
        <end position="135"/>
    </location>
</feature>
<dbReference type="AlphaFoldDB" id="A0A2H3TGF3"/>
<dbReference type="Pfam" id="PF16297">
    <property type="entry name" value="DUF4939"/>
    <property type="match status" value="1"/>
</dbReference>
<sequence length="208" mass="23682">MDDADDSSQSSDDSEVERLREQLGNVTNEMNEMRQMLDEFTALQQRQNQSARNTQQEMYNLASAARDGKDPGEILKPNPPELFDGTPSKLPTFLTQGRAFIIYYLNQFRNDSAKVMYMAGRLTGTAAQWFQPIMDDYTRNPFHMVQPRTATIFGQNGYKEFEEALQMAFGTIDEKGQAERKIKTLKQTSLASTVGVEFLQLASKLPWD</sequence>
<dbReference type="InterPro" id="IPR032549">
    <property type="entry name" value="DUF4939"/>
</dbReference>
<keyword evidence="1" id="KW-0175">Coiled coil</keyword>
<evidence type="ECO:0000259" key="2">
    <source>
        <dbReference type="Pfam" id="PF16297"/>
    </source>
</evidence>
<gene>
    <name evidence="3" type="ORF">FRV6_11879</name>
</gene>
<dbReference type="Proteomes" id="UP000219369">
    <property type="component" value="Unassembled WGS sequence"/>
</dbReference>
<dbReference type="VEuPathDB" id="FungiDB:FOMG_16910"/>
<proteinExistence type="predicted"/>
<protein>
    <recommendedName>
        <fullName evidence="2">DUF4939 domain-containing protein</fullName>
    </recommendedName>
</protein>
<evidence type="ECO:0000313" key="4">
    <source>
        <dbReference type="Proteomes" id="UP000219369"/>
    </source>
</evidence>
<reference evidence="4" key="1">
    <citation type="submission" date="2016-09" db="EMBL/GenBank/DDBJ databases">
        <authorList>
            <person name="Guldener U."/>
        </authorList>
    </citation>
    <scope>NUCLEOTIDE SEQUENCE [LARGE SCALE GENOMIC DNA]</scope>
    <source>
        <strain evidence="4">V64-1</strain>
    </source>
</reference>
<feature type="coiled-coil region" evidence="1">
    <location>
        <begin position="16"/>
        <end position="46"/>
    </location>
</feature>
<evidence type="ECO:0000313" key="3">
    <source>
        <dbReference type="EMBL" id="SCO87752.1"/>
    </source>
</evidence>
<evidence type="ECO:0000256" key="1">
    <source>
        <dbReference type="SAM" id="Coils"/>
    </source>
</evidence>
<dbReference type="EMBL" id="FMJY01000007">
    <property type="protein sequence ID" value="SCO87752.1"/>
    <property type="molecule type" value="Genomic_DNA"/>
</dbReference>
<dbReference type="VEuPathDB" id="FungiDB:FOXG_22275"/>
<accession>A0A2H3TGF3</accession>